<dbReference type="EMBL" id="CVRI01000049">
    <property type="protein sequence ID" value="CRK99210.1"/>
    <property type="molecule type" value="Genomic_DNA"/>
</dbReference>
<gene>
    <name evidence="1" type="ORF">CLUMA_CG012529</name>
</gene>
<keyword evidence="2" id="KW-1185">Reference proteome</keyword>
<organism evidence="1 2">
    <name type="scientific">Clunio marinus</name>
    <dbReference type="NCBI Taxonomy" id="568069"/>
    <lineage>
        <taxon>Eukaryota</taxon>
        <taxon>Metazoa</taxon>
        <taxon>Ecdysozoa</taxon>
        <taxon>Arthropoda</taxon>
        <taxon>Hexapoda</taxon>
        <taxon>Insecta</taxon>
        <taxon>Pterygota</taxon>
        <taxon>Neoptera</taxon>
        <taxon>Endopterygota</taxon>
        <taxon>Diptera</taxon>
        <taxon>Nematocera</taxon>
        <taxon>Chironomoidea</taxon>
        <taxon>Chironomidae</taxon>
        <taxon>Clunio</taxon>
    </lineage>
</organism>
<dbReference type="AlphaFoldDB" id="A0A1J1IHG6"/>
<name>A0A1J1IHG6_9DIPT</name>
<proteinExistence type="predicted"/>
<evidence type="ECO:0000313" key="2">
    <source>
        <dbReference type="Proteomes" id="UP000183832"/>
    </source>
</evidence>
<evidence type="ECO:0000313" key="1">
    <source>
        <dbReference type="EMBL" id="CRK99210.1"/>
    </source>
</evidence>
<protein>
    <submittedName>
        <fullName evidence="1">CLUMA_CG012529, isoform A</fullName>
    </submittedName>
</protein>
<reference evidence="1 2" key="1">
    <citation type="submission" date="2015-04" db="EMBL/GenBank/DDBJ databases">
        <authorList>
            <person name="Syromyatnikov M.Y."/>
            <person name="Popov V.N."/>
        </authorList>
    </citation>
    <scope>NUCLEOTIDE SEQUENCE [LARGE SCALE GENOMIC DNA]</scope>
</reference>
<accession>A0A1J1IHG6</accession>
<dbReference type="Proteomes" id="UP000183832">
    <property type="component" value="Unassembled WGS sequence"/>
</dbReference>
<sequence length="74" mass="8709">MAFMSYKKNNLMKFGQHFSERINCKNLLDHNETWHGISNMNFKVMISEFNEFSLELFSTPSGELRFCFMTLSAS</sequence>